<dbReference type="PANTHER" id="PTHR10963:SF24">
    <property type="entry name" value="GLYCOSIDASE C21B10.07-RELATED"/>
    <property type="match status" value="1"/>
</dbReference>
<dbReference type="KEGG" id="psco:LY89DRAFT_595666"/>
<dbReference type="InterPro" id="IPR013320">
    <property type="entry name" value="ConA-like_dom_sf"/>
</dbReference>
<evidence type="ECO:0000259" key="1">
    <source>
        <dbReference type="Pfam" id="PF01822"/>
    </source>
</evidence>
<dbReference type="GO" id="GO:0009251">
    <property type="term" value="P:glucan catabolic process"/>
    <property type="evidence" value="ECO:0007669"/>
    <property type="project" value="TreeGrafter"/>
</dbReference>
<gene>
    <name evidence="2" type="ORF">LY89DRAFT_595666</name>
</gene>
<dbReference type="Proteomes" id="UP000070700">
    <property type="component" value="Unassembled WGS sequence"/>
</dbReference>
<dbReference type="Gene3D" id="2.60.120.200">
    <property type="match status" value="1"/>
</dbReference>
<dbReference type="RefSeq" id="XP_018065199.1">
    <property type="nucleotide sequence ID" value="XM_018209876.1"/>
</dbReference>
<dbReference type="EMBL" id="KQ947428">
    <property type="protein sequence ID" value="KUJ10844.1"/>
    <property type="molecule type" value="Genomic_DNA"/>
</dbReference>
<dbReference type="SUPFAM" id="SSF49899">
    <property type="entry name" value="Concanavalin A-like lectins/glucanases"/>
    <property type="match status" value="1"/>
</dbReference>
<sequence>YVDYNTAYDYGMIESDNTGTELMPDSTTVLNPNGVGRDSVKLVSKQSWTHGLVITDLNNMPGGVCGVEARHWELMYLGEIDIIGGVNNAAYNQMTLFTQSTCSVAGDGQIGTSQSTDCSSSSGCSVLYDSDPTSFGNNFDNNGGGVFATQWESDAIRIWFFDEGTTPSDITAGTPDPTLWGEPVANFQGSCNIDGSFANNNIVFDMDFCTVLAEANWAADGCNSLAATCREYIASFPEDLEHYNDFQDVYWGINSVKVYQLGAASSSSSSVAAATSTQIAAASSSTVVPAAASSTSIPAAVSSTSSTAASSTALSPLSAYTYYGCVEEGLTTRILYDDHFVYNPMTLESCAASCAGYEYFGTEYSDECMSSPFPFPSL</sequence>
<accession>A0A194WT49</accession>
<feature type="non-terminal residue" evidence="2">
    <location>
        <position position="1"/>
    </location>
</feature>
<dbReference type="OrthoDB" id="192832at2759"/>
<protein>
    <recommendedName>
        <fullName evidence="1">WSC domain-containing protein</fullName>
    </recommendedName>
</protein>
<keyword evidence="3" id="KW-1185">Reference proteome</keyword>
<dbReference type="Pfam" id="PF26113">
    <property type="entry name" value="GH16_XgeA"/>
    <property type="match status" value="1"/>
</dbReference>
<dbReference type="InParanoid" id="A0A194WT49"/>
<dbReference type="InterPro" id="IPR002889">
    <property type="entry name" value="WSC_carb-bd"/>
</dbReference>
<evidence type="ECO:0000313" key="2">
    <source>
        <dbReference type="EMBL" id="KUJ10844.1"/>
    </source>
</evidence>
<evidence type="ECO:0000313" key="3">
    <source>
        <dbReference type="Proteomes" id="UP000070700"/>
    </source>
</evidence>
<dbReference type="PANTHER" id="PTHR10963">
    <property type="entry name" value="GLYCOSYL HYDROLASE-RELATED"/>
    <property type="match status" value="1"/>
</dbReference>
<name>A0A194WT49_MOLSC</name>
<dbReference type="AlphaFoldDB" id="A0A194WT49"/>
<dbReference type="InterPro" id="IPR050546">
    <property type="entry name" value="Glycosyl_Hydrlase_16"/>
</dbReference>
<organism evidence="2 3">
    <name type="scientific">Mollisia scopiformis</name>
    <name type="common">Conifer needle endophyte fungus</name>
    <name type="synonym">Phialocephala scopiformis</name>
    <dbReference type="NCBI Taxonomy" id="149040"/>
    <lineage>
        <taxon>Eukaryota</taxon>
        <taxon>Fungi</taxon>
        <taxon>Dikarya</taxon>
        <taxon>Ascomycota</taxon>
        <taxon>Pezizomycotina</taxon>
        <taxon>Leotiomycetes</taxon>
        <taxon>Helotiales</taxon>
        <taxon>Mollisiaceae</taxon>
        <taxon>Mollisia</taxon>
    </lineage>
</organism>
<reference evidence="2 3" key="1">
    <citation type="submission" date="2015-10" db="EMBL/GenBank/DDBJ databases">
        <title>Full genome of DAOMC 229536 Phialocephala scopiformis, a fungal endophyte of spruce producing the potent anti-insectan compound rugulosin.</title>
        <authorList>
            <consortium name="DOE Joint Genome Institute"/>
            <person name="Walker A.K."/>
            <person name="Frasz S.L."/>
            <person name="Seifert K.A."/>
            <person name="Miller J.D."/>
            <person name="Mondo S.J."/>
            <person name="Labutti K."/>
            <person name="Lipzen A."/>
            <person name="Dockter R."/>
            <person name="Kennedy M."/>
            <person name="Grigoriev I.V."/>
            <person name="Spatafora J.W."/>
        </authorList>
    </citation>
    <scope>NUCLEOTIDE SEQUENCE [LARGE SCALE GENOMIC DNA]</scope>
    <source>
        <strain evidence="2 3">CBS 120377</strain>
    </source>
</reference>
<dbReference type="GeneID" id="28819602"/>
<proteinExistence type="predicted"/>
<dbReference type="Pfam" id="PF01822">
    <property type="entry name" value="WSC"/>
    <property type="match status" value="1"/>
</dbReference>
<feature type="domain" description="WSC" evidence="1">
    <location>
        <begin position="322"/>
        <end position="370"/>
    </location>
</feature>